<dbReference type="InterPro" id="IPR036075">
    <property type="entry name" value="ARMT-1-like_metal-bd_sf"/>
</dbReference>
<comment type="cofactor">
    <cofactor evidence="7">
        <name>Mn(2+)</name>
        <dbReference type="ChEBI" id="CHEBI:29035"/>
    </cofactor>
    <cofactor evidence="7">
        <name>Ni(2+)</name>
        <dbReference type="ChEBI" id="CHEBI:49786"/>
    </cofactor>
</comment>
<reference evidence="9" key="1">
    <citation type="journal article" date="2021" name="Nat. Commun.">
        <title>Genetic determinants of endophytism in the Arabidopsis root mycobiome.</title>
        <authorList>
            <person name="Mesny F."/>
            <person name="Miyauchi S."/>
            <person name="Thiergart T."/>
            <person name="Pickel B."/>
            <person name="Atanasova L."/>
            <person name="Karlsson M."/>
            <person name="Huettel B."/>
            <person name="Barry K.W."/>
            <person name="Haridas S."/>
            <person name="Chen C."/>
            <person name="Bauer D."/>
            <person name="Andreopoulos W."/>
            <person name="Pangilinan J."/>
            <person name="LaButti K."/>
            <person name="Riley R."/>
            <person name="Lipzen A."/>
            <person name="Clum A."/>
            <person name="Drula E."/>
            <person name="Henrissat B."/>
            <person name="Kohler A."/>
            <person name="Grigoriev I.V."/>
            <person name="Martin F.M."/>
            <person name="Hacquard S."/>
        </authorList>
    </citation>
    <scope>NUCLEOTIDE SEQUENCE</scope>
    <source>
        <strain evidence="9">MPI-CAGE-AT-0016</strain>
    </source>
</reference>
<comment type="function">
    <text evidence="7">Metal-dependent phosphatase that shows phosphatase activity against several substrates, including fructose-1-phosphate and fructose-6-phosphate. Its preference for fructose-1-phosphate, a strong glycating agent that causes DNA damage rather than a canonical yeast metabolite, suggests a damage-control function in hexose phosphate metabolism.</text>
</comment>
<dbReference type="AlphaFoldDB" id="A0A8K0TG22"/>
<dbReference type="Proteomes" id="UP000813385">
    <property type="component" value="Unassembled WGS sequence"/>
</dbReference>
<comment type="catalytic activity">
    <reaction evidence="6 7">
        <text>beta-D-fructose 6-phosphate = dihydroxyacetone + D-glyceraldehyde 3-phosphate</text>
        <dbReference type="Rhea" id="RHEA:28002"/>
        <dbReference type="ChEBI" id="CHEBI:16016"/>
        <dbReference type="ChEBI" id="CHEBI:57634"/>
        <dbReference type="ChEBI" id="CHEBI:59776"/>
    </reaction>
</comment>
<dbReference type="PANTHER" id="PTHR12260:SF6">
    <property type="entry name" value="DAMAGE-CONTROL PHOSPHATASE ARMT1"/>
    <property type="match status" value="1"/>
</dbReference>
<evidence type="ECO:0000256" key="4">
    <source>
        <dbReference type="ARBA" id="ARBA00022801"/>
    </source>
</evidence>
<evidence type="ECO:0000313" key="9">
    <source>
        <dbReference type="EMBL" id="KAH7362767.1"/>
    </source>
</evidence>
<dbReference type="InterPro" id="IPR039763">
    <property type="entry name" value="ARMT1"/>
</dbReference>
<accession>A0A8K0TG22</accession>
<dbReference type="Gene3D" id="1.20.930.60">
    <property type="match status" value="1"/>
</dbReference>
<dbReference type="EMBL" id="JAGPXD010000003">
    <property type="protein sequence ID" value="KAH7362767.1"/>
    <property type="molecule type" value="Genomic_DNA"/>
</dbReference>
<keyword evidence="5 7" id="KW-0464">Manganese</keyword>
<dbReference type="GO" id="GO:0016791">
    <property type="term" value="F:phosphatase activity"/>
    <property type="evidence" value="ECO:0007669"/>
    <property type="project" value="TreeGrafter"/>
</dbReference>
<dbReference type="Pfam" id="PF01937">
    <property type="entry name" value="ARMT1-like_dom"/>
    <property type="match status" value="1"/>
</dbReference>
<evidence type="ECO:0000256" key="6">
    <source>
        <dbReference type="ARBA" id="ARBA00048809"/>
    </source>
</evidence>
<keyword evidence="10" id="KW-1185">Reference proteome</keyword>
<dbReference type="Gene3D" id="3.40.50.10880">
    <property type="entry name" value="Uncharacterised protein PF01937, DUF89, domain 3"/>
    <property type="match status" value="1"/>
</dbReference>
<evidence type="ECO:0000256" key="3">
    <source>
        <dbReference type="ARBA" id="ARBA00022723"/>
    </source>
</evidence>
<evidence type="ECO:0000313" key="10">
    <source>
        <dbReference type="Proteomes" id="UP000813385"/>
    </source>
</evidence>
<dbReference type="PANTHER" id="PTHR12260">
    <property type="entry name" value="DAMAGE-CONTROL PHOSPHATASE ARMT1"/>
    <property type="match status" value="1"/>
</dbReference>
<dbReference type="GO" id="GO:0006974">
    <property type="term" value="P:DNA damage response"/>
    <property type="evidence" value="ECO:0007669"/>
    <property type="project" value="TreeGrafter"/>
</dbReference>
<comment type="similarity">
    <text evidence="2 7">Belongs to the damage-control phosphatase family. Sugar phosphate phosphatase III subfamily.</text>
</comment>
<gene>
    <name evidence="9" type="ORF">B0T11DRAFT_306011</name>
</gene>
<keyword evidence="3 7" id="KW-0479">Metal-binding</keyword>
<comment type="caution">
    <text evidence="9">The sequence shown here is derived from an EMBL/GenBank/DDBJ whole genome shotgun (WGS) entry which is preliminary data.</text>
</comment>
<dbReference type="GO" id="GO:0046872">
    <property type="term" value="F:metal ion binding"/>
    <property type="evidence" value="ECO:0007669"/>
    <property type="project" value="UniProtKB-UniRule"/>
</dbReference>
<organism evidence="9 10">
    <name type="scientific">Plectosphaerella cucumerina</name>
    <dbReference type="NCBI Taxonomy" id="40658"/>
    <lineage>
        <taxon>Eukaryota</taxon>
        <taxon>Fungi</taxon>
        <taxon>Dikarya</taxon>
        <taxon>Ascomycota</taxon>
        <taxon>Pezizomycotina</taxon>
        <taxon>Sordariomycetes</taxon>
        <taxon>Hypocreomycetidae</taxon>
        <taxon>Glomerellales</taxon>
        <taxon>Plectosphaerellaceae</taxon>
        <taxon>Plectosphaerella</taxon>
    </lineage>
</organism>
<feature type="domain" description="Damage-control phosphatase ARMT1-like metal-binding" evidence="8">
    <location>
        <begin position="23"/>
        <end position="417"/>
    </location>
</feature>
<evidence type="ECO:0000256" key="1">
    <source>
        <dbReference type="ARBA" id="ARBA00001326"/>
    </source>
</evidence>
<evidence type="ECO:0000259" key="8">
    <source>
        <dbReference type="Pfam" id="PF01937"/>
    </source>
</evidence>
<comment type="domain">
    <text evidence="7">Subfamily III proteins have a conserved RTxK motif about 40-50 residues from the C-terminus; the threonine may be replaced by serine or cysteine.</text>
</comment>
<comment type="catalytic activity">
    <reaction evidence="1 7">
        <text>beta-D-fructose 1-phosphate + H2O = D-fructose + phosphate</text>
        <dbReference type="Rhea" id="RHEA:35603"/>
        <dbReference type="ChEBI" id="CHEBI:15377"/>
        <dbReference type="ChEBI" id="CHEBI:37721"/>
        <dbReference type="ChEBI" id="CHEBI:43474"/>
        <dbReference type="ChEBI" id="CHEBI:138881"/>
    </reaction>
</comment>
<keyword evidence="4 7" id="KW-0378">Hydrolase</keyword>
<name>A0A8K0TG22_9PEZI</name>
<evidence type="ECO:0000256" key="7">
    <source>
        <dbReference type="RuleBase" id="RU367030"/>
    </source>
</evidence>
<dbReference type="OrthoDB" id="541375at2759"/>
<sequence>MEFDPKTYLAYSTGDASCFGYTTARRRWPSILTGVVEDLQRSIADLKDGEKKIDGLRLVAEVQNLRDDVVRDCVVKPLSAKDDIATSYNEELAQRSPLTWLNSPWMFTECFMFNSVHWCEYDVFSRQKLDSFRSSRDLVLGLAARYQALVESSQKADPQSLRASFMELSEICLWGNVADLSLRPDMSNDEMQELQSACRTNEKLLCNDLASVWALLQEKPEGKQKRVDIVLDNSGFELFGDLLLTGWLLSSCVVEKVVLHVKSIPWFVSDVMPVDFEALLGVLQHPRVFFEHGAAGTSPLSEKDIQSLRFLHKQWHAFVEEGRLEVQAYPFWTQPGTFWRMPSVASDLFEDLKQSRLVIFKGDLNYRKLVGDVAWDPTTPFQTALGPLGQDSGVNILALRTCKADVIVGLDAGLDKKLRGDAAESRTWAWTGDYAVASFSAGTSS</sequence>
<evidence type="ECO:0000256" key="5">
    <source>
        <dbReference type="ARBA" id="ARBA00023211"/>
    </source>
</evidence>
<evidence type="ECO:0000256" key="2">
    <source>
        <dbReference type="ARBA" id="ARBA00009519"/>
    </source>
</evidence>
<dbReference type="EC" id="3.1.3.-" evidence="7"/>
<dbReference type="SUPFAM" id="SSF111321">
    <property type="entry name" value="AF1104-like"/>
    <property type="match status" value="1"/>
</dbReference>
<dbReference type="InterPro" id="IPR002791">
    <property type="entry name" value="ARMT1-like_metal-bd"/>
</dbReference>
<protein>
    <recommendedName>
        <fullName evidence="7">Sugar phosphate phosphatase</fullName>
        <ecNumber evidence="7">3.1.3.-</ecNumber>
    </recommendedName>
</protein>
<dbReference type="GO" id="GO:0005634">
    <property type="term" value="C:nucleus"/>
    <property type="evidence" value="ECO:0007669"/>
    <property type="project" value="TreeGrafter"/>
</dbReference>
<proteinExistence type="inferred from homology"/>